<reference evidence="1" key="1">
    <citation type="submission" date="2021-08" db="EMBL/GenBank/DDBJ databases">
        <authorList>
            <person name="Misof B."/>
            <person name="Oliver O."/>
            <person name="Podsiadlowski L."/>
            <person name="Donath A."/>
            <person name="Peters R."/>
            <person name="Mayer C."/>
            <person name="Rust J."/>
            <person name="Gunkel S."/>
            <person name="Lesny P."/>
            <person name="Martin S."/>
            <person name="Oeyen J.P."/>
            <person name="Petersen M."/>
            <person name="Panagiotis P."/>
            <person name="Wilbrandt J."/>
            <person name="Tanja T."/>
        </authorList>
    </citation>
    <scope>NUCLEOTIDE SEQUENCE</scope>
    <source>
        <strain evidence="1">GBR_01_08_01A</strain>
        <tissue evidence="1">Thorax + abdomen</tissue>
    </source>
</reference>
<evidence type="ECO:0000313" key="1">
    <source>
        <dbReference type="EMBL" id="KAK2579086.1"/>
    </source>
</evidence>
<accession>A0AAD9RG28</accession>
<evidence type="ECO:0000313" key="2">
    <source>
        <dbReference type="Proteomes" id="UP001258017"/>
    </source>
</evidence>
<dbReference type="AlphaFoldDB" id="A0AAD9RG28"/>
<proteinExistence type="predicted"/>
<name>A0AAD9RG28_9HYME</name>
<gene>
    <name evidence="1" type="ORF">KPH14_010935</name>
</gene>
<organism evidence="1 2">
    <name type="scientific">Odynerus spinipes</name>
    <dbReference type="NCBI Taxonomy" id="1348599"/>
    <lineage>
        <taxon>Eukaryota</taxon>
        <taxon>Metazoa</taxon>
        <taxon>Ecdysozoa</taxon>
        <taxon>Arthropoda</taxon>
        <taxon>Hexapoda</taxon>
        <taxon>Insecta</taxon>
        <taxon>Pterygota</taxon>
        <taxon>Neoptera</taxon>
        <taxon>Endopterygota</taxon>
        <taxon>Hymenoptera</taxon>
        <taxon>Apocrita</taxon>
        <taxon>Aculeata</taxon>
        <taxon>Vespoidea</taxon>
        <taxon>Vespidae</taxon>
        <taxon>Eumeninae</taxon>
        <taxon>Odynerus</taxon>
    </lineage>
</organism>
<reference evidence="1" key="2">
    <citation type="journal article" date="2023" name="Commun. Biol.">
        <title>Intrasexual cuticular hydrocarbon dimorphism in a wasp sheds light on hydrocarbon biosynthesis genes in Hymenoptera.</title>
        <authorList>
            <person name="Moris V.C."/>
            <person name="Podsiadlowski L."/>
            <person name="Martin S."/>
            <person name="Oeyen J.P."/>
            <person name="Donath A."/>
            <person name="Petersen M."/>
            <person name="Wilbrandt J."/>
            <person name="Misof B."/>
            <person name="Liedtke D."/>
            <person name="Thamm M."/>
            <person name="Scheiner R."/>
            <person name="Schmitt T."/>
            <person name="Niehuis O."/>
        </authorList>
    </citation>
    <scope>NUCLEOTIDE SEQUENCE</scope>
    <source>
        <strain evidence="1">GBR_01_08_01A</strain>
    </source>
</reference>
<dbReference type="Proteomes" id="UP001258017">
    <property type="component" value="Unassembled WGS sequence"/>
</dbReference>
<sequence length="308" mass="35274">MPQKNQQQAEFYQLSSSQINSTHHEVMDTHFDSQHINSLTPLQNQLLTHQDNIAGSSAQNITQQPYHQHNLYFQPGTSQVTSVQTQQHNVPEPASNNNRTNEWTIVNNKKRPWHSSDSDTTPTNVEKRSYWLSTSVETPKIDFNPSTQTTLQKKDIPQCTRCQTHGHTKNYCTRIPQCVKCAGKHLTEQCNWKDRSNQVKCCNCGGNHPASYKGCKIRKQLINKMFPKLRERITHSTYTRPSEVQPGKTYAQVSSTSHHVTYHSQQDILTTSNESSSTSQKIENMMMQLMTSMNTMINLLNTVISKLR</sequence>
<keyword evidence="2" id="KW-1185">Reference proteome</keyword>
<dbReference type="EMBL" id="JAIFRP010000111">
    <property type="protein sequence ID" value="KAK2579086.1"/>
    <property type="molecule type" value="Genomic_DNA"/>
</dbReference>
<protein>
    <submittedName>
        <fullName evidence="1">Uncharacterized protein</fullName>
    </submittedName>
</protein>
<comment type="caution">
    <text evidence="1">The sequence shown here is derived from an EMBL/GenBank/DDBJ whole genome shotgun (WGS) entry which is preliminary data.</text>
</comment>